<organism evidence="2 3">
    <name type="scientific">Spizellomyces punctatus (strain DAOM BR117)</name>
    <dbReference type="NCBI Taxonomy" id="645134"/>
    <lineage>
        <taxon>Eukaryota</taxon>
        <taxon>Fungi</taxon>
        <taxon>Fungi incertae sedis</taxon>
        <taxon>Chytridiomycota</taxon>
        <taxon>Chytridiomycota incertae sedis</taxon>
        <taxon>Chytridiomycetes</taxon>
        <taxon>Spizellomycetales</taxon>
        <taxon>Spizellomycetaceae</taxon>
        <taxon>Spizellomyces</taxon>
    </lineage>
</organism>
<protein>
    <recommendedName>
        <fullName evidence="4">Transmembrane protein 223</fullName>
    </recommendedName>
</protein>
<reference evidence="2 3" key="1">
    <citation type="submission" date="2009-08" db="EMBL/GenBank/DDBJ databases">
        <title>The Genome Sequence of Spizellomyces punctatus strain DAOM BR117.</title>
        <authorList>
            <consortium name="The Broad Institute Genome Sequencing Platform"/>
            <person name="Russ C."/>
            <person name="Cuomo C."/>
            <person name="Shea T."/>
            <person name="Young S.K."/>
            <person name="Zeng Q."/>
            <person name="Koehrsen M."/>
            <person name="Haas B."/>
            <person name="Borodovsky M."/>
            <person name="Guigo R."/>
            <person name="Alvarado L."/>
            <person name="Berlin A."/>
            <person name="Bochicchio J."/>
            <person name="Borenstein D."/>
            <person name="Chapman S."/>
            <person name="Chen Z."/>
            <person name="Engels R."/>
            <person name="Freedman E."/>
            <person name="Gellesch M."/>
            <person name="Goldberg J."/>
            <person name="Griggs A."/>
            <person name="Gujja S."/>
            <person name="Heiman D."/>
            <person name="Hepburn T."/>
            <person name="Howarth C."/>
            <person name="Jen D."/>
            <person name="Larson L."/>
            <person name="Lewis B."/>
            <person name="Mehta T."/>
            <person name="Park D."/>
            <person name="Pearson M."/>
            <person name="Roberts A."/>
            <person name="Saif S."/>
            <person name="Shenoy N."/>
            <person name="Sisk P."/>
            <person name="Stolte C."/>
            <person name="Sykes S."/>
            <person name="Thomson T."/>
            <person name="Walk T."/>
            <person name="White J."/>
            <person name="Yandava C."/>
            <person name="Burger G."/>
            <person name="Gray M.W."/>
            <person name="Holland P.W.H."/>
            <person name="King N."/>
            <person name="Lang F.B.F."/>
            <person name="Roger A.J."/>
            <person name="Ruiz-Trillo I."/>
            <person name="Lander E."/>
            <person name="Nusbaum C."/>
        </authorList>
    </citation>
    <scope>NUCLEOTIDE SEQUENCE [LARGE SCALE GENOMIC DNA]</scope>
    <source>
        <strain evidence="2 3">DAOM BR117</strain>
    </source>
</reference>
<sequence length="249" mass="28577">MRHLLNVLRSPTPGAILACPSLHFKAALRIKVPYRTWSLQECRRHSTRPSQQASTHWRPRPITNDTLLYENPDQSFYRVAYFCAGGQLLLWLTFADWCWRELQVSKENPDGSKEYVLAPRLERTGAAAFCLSIGGLFAAAVHLWSSRRVRALTVLKGGQYIGIDTSNLLGKNRVVIQTRRLRTWERAYKYGDAAPADRWKGQTSTFSKVAGHRAYIILKPETHRTGFMVDRSGEFLEPQLFDFLFYKKA</sequence>
<proteinExistence type="predicted"/>
<dbReference type="GeneID" id="27684524"/>
<accession>A0A0L0HW71</accession>
<feature type="transmembrane region" description="Helical" evidence="1">
    <location>
        <begin position="125"/>
        <end position="144"/>
    </location>
</feature>
<dbReference type="InterPro" id="IPR026100">
    <property type="entry name" value="Tmem223"/>
</dbReference>
<keyword evidence="3" id="KW-1185">Reference proteome</keyword>
<dbReference type="InParanoid" id="A0A0L0HW71"/>
<dbReference type="RefSeq" id="XP_016613189.1">
    <property type="nucleotide sequence ID" value="XM_016749147.1"/>
</dbReference>
<keyword evidence="1" id="KW-1133">Transmembrane helix</keyword>
<evidence type="ECO:0000313" key="3">
    <source>
        <dbReference type="Proteomes" id="UP000053201"/>
    </source>
</evidence>
<dbReference type="GO" id="GO:0005739">
    <property type="term" value="C:mitochondrion"/>
    <property type="evidence" value="ECO:0007669"/>
    <property type="project" value="TreeGrafter"/>
</dbReference>
<evidence type="ECO:0000313" key="2">
    <source>
        <dbReference type="EMBL" id="KND05150.1"/>
    </source>
</evidence>
<dbReference type="PANTHER" id="PTHR14549:SF2">
    <property type="entry name" value="TRANSMEMBRANE PROTEIN 223"/>
    <property type="match status" value="1"/>
</dbReference>
<dbReference type="InterPro" id="IPR045325">
    <property type="entry name" value="TMEM70/TMEM186/TMEM223"/>
</dbReference>
<dbReference type="Pfam" id="PF06979">
    <property type="entry name" value="TMEM70"/>
    <property type="match status" value="1"/>
</dbReference>
<dbReference type="VEuPathDB" id="FungiDB:SPPG_00819"/>
<evidence type="ECO:0008006" key="4">
    <source>
        <dbReference type="Google" id="ProtNLM"/>
    </source>
</evidence>
<keyword evidence="1" id="KW-0812">Transmembrane</keyword>
<dbReference type="Proteomes" id="UP000053201">
    <property type="component" value="Unassembled WGS sequence"/>
</dbReference>
<gene>
    <name evidence="2" type="ORF">SPPG_00819</name>
</gene>
<dbReference type="AlphaFoldDB" id="A0A0L0HW71"/>
<dbReference type="OrthoDB" id="5950063at2759"/>
<name>A0A0L0HW71_SPIPD</name>
<dbReference type="EMBL" id="KQ257450">
    <property type="protein sequence ID" value="KND05150.1"/>
    <property type="molecule type" value="Genomic_DNA"/>
</dbReference>
<evidence type="ECO:0000256" key="1">
    <source>
        <dbReference type="SAM" id="Phobius"/>
    </source>
</evidence>
<keyword evidence="1" id="KW-0472">Membrane</keyword>
<dbReference type="PANTHER" id="PTHR14549">
    <property type="entry name" value="TRANSMEMBRANE PROTEIN 223"/>
    <property type="match status" value="1"/>
</dbReference>